<dbReference type="OrthoDB" id="9988524at2759"/>
<keyword evidence="2" id="KW-1185">Reference proteome</keyword>
<sequence length="94" mass="10660">MQPALPLLFERFQSMPIFRDNWAGTVNMGSSRLVTVSSLCSLEQTHHFTIRPETMQAFLNFIRCEYGGVQSILCQVYICYGEGHVTHSGQLFDA</sequence>
<protein>
    <submittedName>
        <fullName evidence="1">Uncharacterized protein</fullName>
    </submittedName>
</protein>
<dbReference type="Proteomes" id="UP000193067">
    <property type="component" value="Unassembled WGS sequence"/>
</dbReference>
<organism evidence="1 2">
    <name type="scientific">Trametes coccinea (strain BRFM310)</name>
    <name type="common">Pycnoporus coccineus</name>
    <dbReference type="NCBI Taxonomy" id="1353009"/>
    <lineage>
        <taxon>Eukaryota</taxon>
        <taxon>Fungi</taxon>
        <taxon>Dikarya</taxon>
        <taxon>Basidiomycota</taxon>
        <taxon>Agaricomycotina</taxon>
        <taxon>Agaricomycetes</taxon>
        <taxon>Polyporales</taxon>
        <taxon>Polyporaceae</taxon>
        <taxon>Trametes</taxon>
    </lineage>
</organism>
<accession>A0A1Y2J491</accession>
<proteinExistence type="predicted"/>
<evidence type="ECO:0000313" key="2">
    <source>
        <dbReference type="Proteomes" id="UP000193067"/>
    </source>
</evidence>
<dbReference type="EMBL" id="KZ084086">
    <property type="protein sequence ID" value="OSD08215.1"/>
    <property type="molecule type" value="Genomic_DNA"/>
</dbReference>
<evidence type="ECO:0000313" key="1">
    <source>
        <dbReference type="EMBL" id="OSD08215.1"/>
    </source>
</evidence>
<reference evidence="1 2" key="1">
    <citation type="journal article" date="2015" name="Biotechnol. Biofuels">
        <title>Enhanced degradation of softwood versus hardwood by the white-rot fungus Pycnoporus coccineus.</title>
        <authorList>
            <person name="Couturier M."/>
            <person name="Navarro D."/>
            <person name="Chevret D."/>
            <person name="Henrissat B."/>
            <person name="Piumi F."/>
            <person name="Ruiz-Duenas F.J."/>
            <person name="Martinez A.T."/>
            <person name="Grigoriev I.V."/>
            <person name="Riley R."/>
            <person name="Lipzen A."/>
            <person name="Berrin J.G."/>
            <person name="Master E.R."/>
            <person name="Rosso M.N."/>
        </authorList>
    </citation>
    <scope>NUCLEOTIDE SEQUENCE [LARGE SCALE GENOMIC DNA]</scope>
    <source>
        <strain evidence="1 2">BRFM310</strain>
    </source>
</reference>
<dbReference type="AlphaFoldDB" id="A0A1Y2J491"/>
<name>A0A1Y2J491_TRAC3</name>
<gene>
    <name evidence="1" type="ORF">PYCCODRAFT_204</name>
</gene>